<comment type="similarity">
    <text evidence="1 6">Belongs to the acylphosphatase family.</text>
</comment>
<dbReference type="EMBL" id="BAAFZP010000001">
    <property type="protein sequence ID" value="GAB1581892.1"/>
    <property type="molecule type" value="Genomic_DNA"/>
</dbReference>
<dbReference type="Gene3D" id="3.30.70.100">
    <property type="match status" value="1"/>
</dbReference>
<dbReference type="PROSITE" id="PS00151">
    <property type="entry name" value="ACYLPHOSPHATASE_2"/>
    <property type="match status" value="1"/>
</dbReference>
<reference evidence="9 10" key="1">
    <citation type="submission" date="2024-10" db="EMBL/GenBank/DDBJ databases">
        <title>Isolation, draft genome sequencing and identification of Phyllobacterium sp. NSA23, isolated from leaf soil.</title>
        <authorList>
            <person name="Akita H."/>
        </authorList>
    </citation>
    <scope>NUCLEOTIDE SEQUENCE [LARGE SCALE GENOMIC DNA]</scope>
    <source>
        <strain evidence="9 10">NSA23</strain>
    </source>
</reference>
<dbReference type="Pfam" id="PF00708">
    <property type="entry name" value="Acylphosphatase"/>
    <property type="match status" value="1"/>
</dbReference>
<dbReference type="NCBIfam" id="NF010999">
    <property type="entry name" value="PRK14425.1"/>
    <property type="match status" value="1"/>
</dbReference>
<dbReference type="PROSITE" id="PS51160">
    <property type="entry name" value="ACYLPHOSPHATASE_3"/>
    <property type="match status" value="1"/>
</dbReference>
<dbReference type="RefSeq" id="WP_183429957.1">
    <property type="nucleotide sequence ID" value="NZ_BAAFZP010000001.1"/>
</dbReference>
<evidence type="ECO:0000256" key="6">
    <source>
        <dbReference type="RuleBase" id="RU004168"/>
    </source>
</evidence>
<gene>
    <name evidence="9" type="ORF">PPNSA23_18350</name>
</gene>
<dbReference type="Proteomes" id="UP001628091">
    <property type="component" value="Unassembled WGS sequence"/>
</dbReference>
<keyword evidence="4 5" id="KW-0378">Hydrolase</keyword>
<feature type="active site" evidence="4">
    <location>
        <position position="22"/>
    </location>
</feature>
<evidence type="ECO:0000256" key="5">
    <source>
        <dbReference type="RuleBase" id="RU000553"/>
    </source>
</evidence>
<feature type="domain" description="Acylphosphatase-like" evidence="8">
    <location>
        <begin position="7"/>
        <end position="94"/>
    </location>
</feature>
<organism evidence="9 10">
    <name type="scientific">Phyllobacterium phragmitis</name>
    <dbReference type="NCBI Taxonomy" id="2670329"/>
    <lineage>
        <taxon>Bacteria</taxon>
        <taxon>Pseudomonadati</taxon>
        <taxon>Pseudomonadota</taxon>
        <taxon>Alphaproteobacteria</taxon>
        <taxon>Hyphomicrobiales</taxon>
        <taxon>Phyllobacteriaceae</taxon>
        <taxon>Phyllobacterium</taxon>
    </lineage>
</organism>
<evidence type="ECO:0000256" key="4">
    <source>
        <dbReference type="PROSITE-ProRule" id="PRU00520"/>
    </source>
</evidence>
<evidence type="ECO:0000256" key="7">
    <source>
        <dbReference type="SAM" id="MobiDB-lite"/>
    </source>
</evidence>
<protein>
    <recommendedName>
        <fullName evidence="2 4">Acylphosphatase</fullName>
        <ecNumber evidence="2 4">3.6.1.7</ecNumber>
    </recommendedName>
</protein>
<feature type="active site" evidence="4">
    <location>
        <position position="40"/>
    </location>
</feature>
<dbReference type="PRINTS" id="PR00112">
    <property type="entry name" value="ACYLPHPHTASE"/>
</dbReference>
<dbReference type="SUPFAM" id="SSF54975">
    <property type="entry name" value="Acylphosphatase/BLUF domain-like"/>
    <property type="match status" value="1"/>
</dbReference>
<sequence length="94" mass="10147">MDRDKTAVLVRITGKVQGVSFRMWTRSEAMKLGLTGWVRNEKDGSVKALIVGPEEAVSTMLKRLRQGPSGAAVSGVVSQKADPGEWPETFSITG</sequence>
<evidence type="ECO:0000259" key="8">
    <source>
        <dbReference type="PROSITE" id="PS51160"/>
    </source>
</evidence>
<name>A0ABQ0GYZ3_9HYPH</name>
<accession>A0ABQ0GYZ3</accession>
<dbReference type="PROSITE" id="PS00150">
    <property type="entry name" value="ACYLPHOSPHATASE_1"/>
    <property type="match status" value="1"/>
</dbReference>
<comment type="caution">
    <text evidence="9">The sequence shown here is derived from an EMBL/GenBank/DDBJ whole genome shotgun (WGS) entry which is preliminary data.</text>
</comment>
<evidence type="ECO:0000256" key="3">
    <source>
        <dbReference type="ARBA" id="ARBA00047645"/>
    </source>
</evidence>
<evidence type="ECO:0000256" key="1">
    <source>
        <dbReference type="ARBA" id="ARBA00005614"/>
    </source>
</evidence>
<dbReference type="InterPro" id="IPR036046">
    <property type="entry name" value="Acylphosphatase-like_dom_sf"/>
</dbReference>
<evidence type="ECO:0000313" key="9">
    <source>
        <dbReference type="EMBL" id="GAB1581892.1"/>
    </source>
</evidence>
<dbReference type="InterPro" id="IPR017968">
    <property type="entry name" value="Acylphosphatase_CS"/>
</dbReference>
<comment type="catalytic activity">
    <reaction evidence="3 4 5">
        <text>an acyl phosphate + H2O = a carboxylate + phosphate + H(+)</text>
        <dbReference type="Rhea" id="RHEA:14965"/>
        <dbReference type="ChEBI" id="CHEBI:15377"/>
        <dbReference type="ChEBI" id="CHEBI:15378"/>
        <dbReference type="ChEBI" id="CHEBI:29067"/>
        <dbReference type="ChEBI" id="CHEBI:43474"/>
        <dbReference type="ChEBI" id="CHEBI:59918"/>
        <dbReference type="EC" id="3.6.1.7"/>
    </reaction>
</comment>
<dbReference type="EC" id="3.6.1.7" evidence="2 4"/>
<evidence type="ECO:0000256" key="2">
    <source>
        <dbReference type="ARBA" id="ARBA00012150"/>
    </source>
</evidence>
<keyword evidence="10" id="KW-1185">Reference proteome</keyword>
<dbReference type="PANTHER" id="PTHR47268:SF4">
    <property type="entry name" value="ACYLPHOSPHATASE"/>
    <property type="match status" value="1"/>
</dbReference>
<dbReference type="InterPro" id="IPR020456">
    <property type="entry name" value="Acylphosphatase"/>
</dbReference>
<proteinExistence type="inferred from homology"/>
<dbReference type="InterPro" id="IPR001792">
    <property type="entry name" value="Acylphosphatase-like_dom"/>
</dbReference>
<evidence type="ECO:0000313" key="10">
    <source>
        <dbReference type="Proteomes" id="UP001628091"/>
    </source>
</evidence>
<dbReference type="PANTHER" id="PTHR47268">
    <property type="entry name" value="ACYLPHOSPHATASE"/>
    <property type="match status" value="1"/>
</dbReference>
<feature type="region of interest" description="Disordered" evidence="7">
    <location>
        <begin position="74"/>
        <end position="94"/>
    </location>
</feature>